<sequence length="106" mass="12120">MDWQQNITIPIWKGKGNPADCMNCRPIRLLLHTLKIFERINDGRIREIVQLSPILCGFEPGCGTTGAMHAARFLIERHREKKPLPLVFLDLEKAFAKCIATKHQSI</sequence>
<accession>A0A016TNF5</accession>
<name>A0A016TNF5_9BILA</name>
<organism evidence="1 2">
    <name type="scientific">Ancylostoma ceylanicum</name>
    <dbReference type="NCBI Taxonomy" id="53326"/>
    <lineage>
        <taxon>Eukaryota</taxon>
        <taxon>Metazoa</taxon>
        <taxon>Ecdysozoa</taxon>
        <taxon>Nematoda</taxon>
        <taxon>Chromadorea</taxon>
        <taxon>Rhabditida</taxon>
        <taxon>Rhabditina</taxon>
        <taxon>Rhabditomorpha</taxon>
        <taxon>Strongyloidea</taxon>
        <taxon>Ancylostomatidae</taxon>
        <taxon>Ancylostomatinae</taxon>
        <taxon>Ancylostoma</taxon>
    </lineage>
</organism>
<protein>
    <recommendedName>
        <fullName evidence="3">Reverse transcriptase domain-containing protein</fullName>
    </recommendedName>
</protein>
<evidence type="ECO:0008006" key="3">
    <source>
        <dbReference type="Google" id="ProtNLM"/>
    </source>
</evidence>
<evidence type="ECO:0000313" key="2">
    <source>
        <dbReference type="Proteomes" id="UP000024635"/>
    </source>
</evidence>
<gene>
    <name evidence="1" type="primary">Acey_s0089.g2305</name>
    <name evidence="1" type="ORF">Y032_0089g2305</name>
</gene>
<dbReference type="EMBL" id="JARK01001425">
    <property type="protein sequence ID" value="EYC04246.1"/>
    <property type="molecule type" value="Genomic_DNA"/>
</dbReference>
<keyword evidence="2" id="KW-1185">Reference proteome</keyword>
<dbReference type="PANTHER" id="PTHR19446">
    <property type="entry name" value="REVERSE TRANSCRIPTASES"/>
    <property type="match status" value="1"/>
</dbReference>
<comment type="caution">
    <text evidence="1">The sequence shown here is derived from an EMBL/GenBank/DDBJ whole genome shotgun (WGS) entry which is preliminary data.</text>
</comment>
<dbReference type="Proteomes" id="UP000024635">
    <property type="component" value="Unassembled WGS sequence"/>
</dbReference>
<evidence type="ECO:0000313" key="1">
    <source>
        <dbReference type="EMBL" id="EYC04246.1"/>
    </source>
</evidence>
<proteinExistence type="predicted"/>
<dbReference type="OrthoDB" id="5858849at2759"/>
<dbReference type="AlphaFoldDB" id="A0A016TNF5"/>
<reference evidence="2" key="1">
    <citation type="journal article" date="2015" name="Nat. Genet.">
        <title>The genome and transcriptome of the zoonotic hookworm Ancylostoma ceylanicum identify infection-specific gene families.</title>
        <authorList>
            <person name="Schwarz E.M."/>
            <person name="Hu Y."/>
            <person name="Antoshechkin I."/>
            <person name="Miller M.M."/>
            <person name="Sternberg P.W."/>
            <person name="Aroian R.V."/>
        </authorList>
    </citation>
    <scope>NUCLEOTIDE SEQUENCE</scope>
    <source>
        <strain evidence="2">HY135</strain>
    </source>
</reference>